<protein>
    <submittedName>
        <fullName evidence="1">Uncharacterized protein</fullName>
    </submittedName>
</protein>
<reference evidence="1 2" key="1">
    <citation type="submission" date="2018-02" db="EMBL/GenBank/DDBJ databases">
        <title>Novel Leptospira species isolated from soil and water in Japan.</title>
        <authorList>
            <person name="Nakao R."/>
            <person name="Masuzawa T."/>
        </authorList>
    </citation>
    <scope>NUCLEOTIDE SEQUENCE [LARGE SCALE GENOMIC DNA]</scope>
    <source>
        <strain evidence="1 2">YH101</strain>
    </source>
</reference>
<dbReference type="Proteomes" id="UP000245133">
    <property type="component" value="Unassembled WGS sequence"/>
</dbReference>
<sequence length="476" mass="48490">MNSGEFLSNQIIQTGTYSGTSWNGIYINSTGIAFSKIESNTITMGTCAGVSCIANAIGTGSTGGASSIHKNNITLGNGTGANASINGFFPTASNTSPDMTFSNNTVRGTTCTGNACLVSAVHLNVPGLNSKFSITGNELNPGTCTVGTCETRGIYITGNNTTDVDILSNTISGGDTSATANGSNFGLKVNTGISSFINFQNNKVNTGSSQSGFGISVGLRIGATGGAGIIGNTIVGGSGNLVFALWGAPSSNILIQRNRFEGGNSNSSGNATVDINLGNRFLSNVVIAGREQTGPSAAIKISGGSTQFYHNTIIGRGNGSNTYGIQFSGSNSVDVGYNLIITESGATNRHCVYEDAAGFGPQSFASNALFDCPSSFYFDQDSANNAKTEWCAAMGGTFSNAGCTNQIASPIGTALPNPVNPQFFDSANGKYCLSSSTPATISTGSPTNLVTVDFTGASRPSGNRAYGAYEPNSSCN</sequence>
<keyword evidence="2" id="KW-1185">Reference proteome</keyword>
<dbReference type="AlphaFoldDB" id="A0A2P2DZX1"/>
<gene>
    <name evidence="1" type="ORF">LPTSP4_17060</name>
</gene>
<evidence type="ECO:0000313" key="2">
    <source>
        <dbReference type="Proteomes" id="UP000245133"/>
    </source>
</evidence>
<name>A0A2P2DZX1_9LEPT</name>
<proteinExistence type="predicted"/>
<dbReference type="EMBL" id="BFBB01000004">
    <property type="protein sequence ID" value="GBF50182.1"/>
    <property type="molecule type" value="Genomic_DNA"/>
</dbReference>
<accession>A0A2P2DZX1</accession>
<organism evidence="1 2">
    <name type="scientific">Leptospira ryugenii</name>
    <dbReference type="NCBI Taxonomy" id="1917863"/>
    <lineage>
        <taxon>Bacteria</taxon>
        <taxon>Pseudomonadati</taxon>
        <taxon>Spirochaetota</taxon>
        <taxon>Spirochaetia</taxon>
        <taxon>Leptospirales</taxon>
        <taxon>Leptospiraceae</taxon>
        <taxon>Leptospira</taxon>
    </lineage>
</organism>
<evidence type="ECO:0000313" key="1">
    <source>
        <dbReference type="EMBL" id="GBF50182.1"/>
    </source>
</evidence>
<comment type="caution">
    <text evidence="1">The sequence shown here is derived from an EMBL/GenBank/DDBJ whole genome shotgun (WGS) entry which is preliminary data.</text>
</comment>